<feature type="compositionally biased region" description="Low complexity" evidence="3">
    <location>
        <begin position="268"/>
        <end position="278"/>
    </location>
</feature>
<feature type="compositionally biased region" description="Low complexity" evidence="3">
    <location>
        <begin position="285"/>
        <end position="295"/>
    </location>
</feature>
<evidence type="ECO:0000259" key="4">
    <source>
        <dbReference type="Pfam" id="PF21634"/>
    </source>
</evidence>
<feature type="region of interest" description="Disordered" evidence="3">
    <location>
        <begin position="207"/>
        <end position="311"/>
    </location>
</feature>
<evidence type="ECO:0000313" key="6">
    <source>
        <dbReference type="Proteomes" id="UP000585474"/>
    </source>
</evidence>
<dbReference type="GO" id="GO:0004386">
    <property type="term" value="F:helicase activity"/>
    <property type="evidence" value="ECO:0007669"/>
    <property type="project" value="UniProtKB-KW"/>
</dbReference>
<evidence type="ECO:0000256" key="1">
    <source>
        <dbReference type="ARBA" id="ARBA00004496"/>
    </source>
</evidence>
<dbReference type="OrthoDB" id="6513042at2759"/>
<dbReference type="Proteomes" id="UP000585474">
    <property type="component" value="Unassembled WGS sequence"/>
</dbReference>
<feature type="compositionally biased region" description="Polar residues" evidence="3">
    <location>
        <begin position="248"/>
        <end position="264"/>
    </location>
</feature>
<evidence type="ECO:0000256" key="3">
    <source>
        <dbReference type="SAM" id="MobiDB-lite"/>
    </source>
</evidence>
<feature type="domain" description="Helicase MOV-10-like beta-barrel" evidence="4">
    <location>
        <begin position="383"/>
        <end position="460"/>
    </location>
</feature>
<dbReference type="InterPro" id="IPR027417">
    <property type="entry name" value="P-loop_NTPase"/>
</dbReference>
<dbReference type="AlphaFoldDB" id="A0A7J0DPE8"/>
<feature type="compositionally biased region" description="Polar residues" evidence="3">
    <location>
        <begin position="67"/>
        <end position="92"/>
    </location>
</feature>
<dbReference type="GO" id="GO:0005524">
    <property type="term" value="F:ATP binding"/>
    <property type="evidence" value="ECO:0007669"/>
    <property type="project" value="UniProtKB-KW"/>
</dbReference>
<evidence type="ECO:0000313" key="5">
    <source>
        <dbReference type="EMBL" id="GFS39620.1"/>
    </source>
</evidence>
<dbReference type="GO" id="GO:0016787">
    <property type="term" value="F:hydrolase activity"/>
    <property type="evidence" value="ECO:0007669"/>
    <property type="project" value="UniProtKB-KW"/>
</dbReference>
<sequence>MSVFLEILRCILCFDDEESETRGRNRRDTSFEPLFCLSLAALPAASAAPAPACAAASSSHAIQSNTYAAPTQRSSTVQQFLRSPAAQSSRQFLRTDPSHGRSEELRPSLPDLKKTDRSLKDRGEEIPEFGEDAGRGTGACDPLSDGGGESRIGSGRGCAEPSSITRSEAVPGKDEEPEKNGTVSKKVTSNECVLGLEILFLCPPESRTVHKNPSVAIKPETGIRTPHKSLEGTQKPNILPPSPSPNPTQCYQHKAINSTNQRLPQPSPSLSKPSSLSKTPPPSVPSLSSSSSKTPPSFPKPLQTSTKPTLCLAPSTPTKKMLCLEFLKSLCPLQHTRISLMPCFLPRTSTLRNGMDFKMENVTLELHEAAIYKRKGKYNNLNVNDEKDDKVFAAFEIDSIPERRPFLLSRDFVSVQPSGKKAELFQGLIYRVVKSNLVLVEFGEDFHYQHYSACKYDIKFSFNRVCLKRAHQAISAATDPLFRSFLFPDCKPENSLVAALVEFINPKLDPAQISAVRRILCHKTPPPYLVEGPISVNKSKQLSRTGSVVCEAVFQIYQISPSSRILICAPINSTCDVITRILKNLIPESDMFRANAAFRELDGVPVDILPTCLFKRECFSCPSMQELRNFRVILSTLMSSFRLHGEGIMAGHFSHIFLVDATSATEPEIMVALANLANERTTVVMTGDPRNHTGWIRSNIARQNGLMISYFERLRKSKLYMSLDSKVITKLED</sequence>
<dbReference type="Gene3D" id="3.40.50.300">
    <property type="entry name" value="P-loop containing nucleotide triphosphate hydrolases"/>
    <property type="match status" value="1"/>
</dbReference>
<accession>A0A7J0DPE8</accession>
<proteinExistence type="predicted"/>
<dbReference type="InterPro" id="IPR049080">
    <property type="entry name" value="MOV-10-like_beta-barrel"/>
</dbReference>
<keyword evidence="2" id="KW-0963">Cytoplasm</keyword>
<comment type="subcellular location">
    <subcellularLocation>
        <location evidence="1">Cytoplasm</location>
    </subcellularLocation>
</comment>
<feature type="compositionally biased region" description="Basic and acidic residues" evidence="3">
    <location>
        <begin position="96"/>
        <end position="125"/>
    </location>
</feature>
<organism evidence="5 6">
    <name type="scientific">Actinidia rufa</name>
    <dbReference type="NCBI Taxonomy" id="165716"/>
    <lineage>
        <taxon>Eukaryota</taxon>
        <taxon>Viridiplantae</taxon>
        <taxon>Streptophyta</taxon>
        <taxon>Embryophyta</taxon>
        <taxon>Tracheophyta</taxon>
        <taxon>Spermatophyta</taxon>
        <taxon>Magnoliopsida</taxon>
        <taxon>eudicotyledons</taxon>
        <taxon>Gunneridae</taxon>
        <taxon>Pentapetalae</taxon>
        <taxon>asterids</taxon>
        <taxon>Ericales</taxon>
        <taxon>Actinidiaceae</taxon>
        <taxon>Actinidia</taxon>
    </lineage>
</organism>
<name>A0A7J0DPE8_9ERIC</name>
<dbReference type="SUPFAM" id="SSF52540">
    <property type="entry name" value="P-loop containing nucleoside triphosphate hydrolases"/>
    <property type="match status" value="1"/>
</dbReference>
<comment type="caution">
    <text evidence="5">The sequence shown here is derived from an EMBL/GenBank/DDBJ whole genome shotgun (WGS) entry which is preliminary data.</text>
</comment>
<feature type="compositionally biased region" description="Gly residues" evidence="3">
    <location>
        <begin position="145"/>
        <end position="156"/>
    </location>
</feature>
<keyword evidence="6" id="KW-1185">Reference proteome</keyword>
<dbReference type="PANTHER" id="PTHR45418">
    <property type="entry name" value="CANCER/TESTIS ANTIGEN 55"/>
    <property type="match status" value="1"/>
</dbReference>
<dbReference type="Pfam" id="PF21634">
    <property type="entry name" value="MOV-10_beta-barrel"/>
    <property type="match status" value="1"/>
</dbReference>
<dbReference type="EMBL" id="BJWL01000334">
    <property type="protein sequence ID" value="GFS39620.1"/>
    <property type="molecule type" value="Genomic_DNA"/>
</dbReference>
<reference evidence="6" key="1">
    <citation type="submission" date="2019-07" db="EMBL/GenBank/DDBJ databases">
        <title>De Novo Assembly of kiwifruit Actinidia rufa.</title>
        <authorList>
            <person name="Sugita-Konishi S."/>
            <person name="Sato K."/>
            <person name="Mori E."/>
            <person name="Abe Y."/>
            <person name="Kisaki G."/>
            <person name="Hamano K."/>
            <person name="Suezawa K."/>
            <person name="Otani M."/>
            <person name="Fukuda T."/>
            <person name="Manabe T."/>
            <person name="Gomi K."/>
            <person name="Tabuchi M."/>
            <person name="Akimitsu K."/>
            <person name="Kataoka I."/>
        </authorList>
    </citation>
    <scope>NUCLEOTIDE SEQUENCE [LARGE SCALE GENOMIC DNA]</scope>
    <source>
        <strain evidence="6">cv. Fuchu</strain>
    </source>
</reference>
<evidence type="ECO:0000256" key="2">
    <source>
        <dbReference type="ARBA" id="ARBA00022490"/>
    </source>
</evidence>
<protein>
    <recommendedName>
        <fullName evidence="4">Helicase MOV-10-like beta-barrel domain-containing protein</fullName>
    </recommendedName>
</protein>
<feature type="region of interest" description="Disordered" evidence="3">
    <location>
        <begin position="67"/>
        <end position="184"/>
    </location>
</feature>
<dbReference type="GO" id="GO:0005737">
    <property type="term" value="C:cytoplasm"/>
    <property type="evidence" value="ECO:0007669"/>
    <property type="project" value="UniProtKB-SubCell"/>
</dbReference>
<gene>
    <name evidence="5" type="ORF">Acr_00g0063990</name>
</gene>
<dbReference type="PANTHER" id="PTHR45418:SF5">
    <property type="entry name" value="BRCA2-INTERACTING PROTEIN-LIKE-RELATED"/>
    <property type="match status" value="1"/>
</dbReference>